<comment type="caution">
    <text evidence="6">The sequence shown here is derived from an EMBL/GenBank/DDBJ whole genome shotgun (WGS) entry which is preliminary data.</text>
</comment>
<dbReference type="GO" id="GO:0005737">
    <property type="term" value="C:cytoplasm"/>
    <property type="evidence" value="ECO:0007669"/>
    <property type="project" value="TreeGrafter"/>
</dbReference>
<dbReference type="InterPro" id="IPR006553">
    <property type="entry name" value="Leu-rich_rpt_Cys-con_subtyp"/>
</dbReference>
<dbReference type="InterPro" id="IPR000048">
    <property type="entry name" value="IQ_motif_EF-hand-BS"/>
</dbReference>
<dbReference type="AlphaFoldDB" id="A0A1V9Y4X0"/>
<dbReference type="CDD" id="cd23767">
    <property type="entry name" value="IQCD"/>
    <property type="match status" value="1"/>
</dbReference>
<dbReference type="OrthoDB" id="550575at2759"/>
<keyword evidence="2" id="KW-0863">Zinc-finger</keyword>
<dbReference type="PROSITE" id="PS50119">
    <property type="entry name" value="ZF_BBOX"/>
    <property type="match status" value="1"/>
</dbReference>
<keyword evidence="2" id="KW-0862">Zinc</keyword>
<dbReference type="InterPro" id="IPR057207">
    <property type="entry name" value="FBXL15_LRR"/>
</dbReference>
<evidence type="ECO:0000259" key="5">
    <source>
        <dbReference type="PROSITE" id="PS50119"/>
    </source>
</evidence>
<name>A0A1V9Y4X0_ACHHY</name>
<dbReference type="Gene3D" id="1.20.5.190">
    <property type="match status" value="1"/>
</dbReference>
<keyword evidence="7" id="KW-1185">Reference proteome</keyword>
<organism evidence="6 7">
    <name type="scientific">Achlya hypogyna</name>
    <name type="common">Oomycete</name>
    <name type="synonym">Protoachlya hypogyna</name>
    <dbReference type="NCBI Taxonomy" id="1202772"/>
    <lineage>
        <taxon>Eukaryota</taxon>
        <taxon>Sar</taxon>
        <taxon>Stramenopiles</taxon>
        <taxon>Oomycota</taxon>
        <taxon>Saprolegniomycetes</taxon>
        <taxon>Saprolegniales</taxon>
        <taxon>Achlyaceae</taxon>
        <taxon>Achlya</taxon>
    </lineage>
</organism>
<dbReference type="SUPFAM" id="SSF52047">
    <property type="entry name" value="RNI-like"/>
    <property type="match status" value="2"/>
</dbReference>
<keyword evidence="1" id="KW-0833">Ubl conjugation pathway</keyword>
<dbReference type="SMART" id="SM00015">
    <property type="entry name" value="IQ"/>
    <property type="match status" value="6"/>
</dbReference>
<dbReference type="InterPro" id="IPR050648">
    <property type="entry name" value="F-box_LRR-repeat"/>
</dbReference>
<feature type="region of interest" description="Disordered" evidence="3">
    <location>
        <begin position="1237"/>
        <end position="1262"/>
    </location>
</feature>
<dbReference type="PANTHER" id="PTHR13382">
    <property type="entry name" value="MITOCHONDRIAL ATP SYNTHASE COUPLING FACTOR B"/>
    <property type="match status" value="1"/>
</dbReference>
<gene>
    <name evidence="6" type="ORF">ACHHYP_17234</name>
</gene>
<dbReference type="InterPro" id="IPR001202">
    <property type="entry name" value="WW_dom"/>
</dbReference>
<sequence>MGLLEDYYRDVVSIERKPPPRPNKKLPKRAKIKLSKLSREGLRPLTRADEALGARIKPRVLTAIPATRNNQEEDSIVKFKVAWRESSGNRLSLPLTAAVSQRHSPKKASPFGIESQSHFFPLQLLQRPLVNISKWTLLATDDTFAKIAAHNIRLRNLRARNALEGRPDAFTEDETTSIIANGIEDLTDQGLVAIAKAVHQLEVLEIASATKVSDAGMRTLALSCSTLTSLNVSGCTGIAGAGLGAISDHCPKICRLSVAQCSHLDEWVLVRLFYKFEHLTHLDLAGCTQVTDTTLKTLAYQCRRITFLDLSHCLSVSDSGVVDIAQYCTRLETLLVASPKGSVNERITDIACLSLGEHCHELQVLNVSGCTFVSDVGVAWLVQGCCRLESLDTTHCFKLTDESLRAIGAGAPRLHTLQIGHAKNVSDVGLRFVAEGCPGLAVLGLRQLYLVSDGAKRNFGLEGLQAIAKTCSRLTEIDLAGCFQVIEVRGTHAIKNLMRPKRALKSLGAGCPRLLKVNLQGCYNATADGIGHLLHGCPRLETLNIANVQHVSNAVLADIARSCTHLKELVLSHCDRISDSGLRSLGRIADQLVLLNISGCHQVTDAGLMAFIGAIRLPTPALSHLILDGCPSVTDDFVNQLAFACPALLTLSMHGCGMSSRALSALKSSWKYTVFRSTASELGVFPAHRAKERRHIDVAGQLILAAIKIQAPPLLGTARNIEVECISYAQVTRRRCFRACRNKKQAQTQYDALVEKRLTELAIFVQRQFRATRRARLAKVAFAARVRYSKKLHRAAVAVQRRWRGIAGRQKFRLARAAKKAHDAAQEESATQLQALLRGRKARQEAARQRQQEIERAANEHAAATKLQSLFRQRLARRQLEQRRDYFALLNRSAVKMQCAWRARQGRNFLGVLRMAKRRRDEEAAATYIQQRWMARKHYLNRVWEAELRRRAHQSHVAAANRLKLWWGHVLEFRAARAQLDALLALRRRDEAMVFWAAQLVQSHFRRHQARRELMRRKEAARTSWKQMIDAENSLGRGAGAPYYYNQLNGDVRWRMPSAILTAQPQPRCDQCEIAGIAELECAHCGEYFCPTCSERIHGHGKRQNHWQRKLYNYYRRRVDYGDGDFPSWWPTEFEQDAMRPWNFIEGVPRDGYDALVQWIADENHRLFLLHHARHPTPDEPVVEETAPKAPPDAPLVKVRAVNEDSRGNLIVFKPIGAADSTDTVVTVDVPHDFDPDYGTRTKRRKRRKPLVARQKQILHRD</sequence>
<dbReference type="EMBL" id="JNBR01002874">
    <property type="protein sequence ID" value="OQR80756.1"/>
    <property type="molecule type" value="Genomic_DNA"/>
</dbReference>
<evidence type="ECO:0000256" key="3">
    <source>
        <dbReference type="SAM" id="MobiDB-lite"/>
    </source>
</evidence>
<dbReference type="InterPro" id="IPR000315">
    <property type="entry name" value="Znf_B-box"/>
</dbReference>
<dbReference type="Proteomes" id="UP000243579">
    <property type="component" value="Unassembled WGS sequence"/>
</dbReference>
<dbReference type="PROSITE" id="PS50096">
    <property type="entry name" value="IQ"/>
    <property type="match status" value="4"/>
</dbReference>
<proteinExistence type="predicted"/>
<evidence type="ECO:0000313" key="6">
    <source>
        <dbReference type="EMBL" id="OQR80756.1"/>
    </source>
</evidence>
<evidence type="ECO:0000313" key="7">
    <source>
        <dbReference type="Proteomes" id="UP000243579"/>
    </source>
</evidence>
<evidence type="ECO:0000259" key="4">
    <source>
        <dbReference type="PROSITE" id="PS50020"/>
    </source>
</evidence>
<feature type="compositionally biased region" description="Basic residues" evidence="3">
    <location>
        <begin position="1241"/>
        <end position="1251"/>
    </location>
</feature>
<protein>
    <submittedName>
        <fullName evidence="6">Uncharacterized protein</fullName>
    </submittedName>
</protein>
<feature type="domain" description="WW" evidence="4">
    <location>
        <begin position="1019"/>
        <end position="1059"/>
    </location>
</feature>
<evidence type="ECO:0000256" key="1">
    <source>
        <dbReference type="ARBA" id="ARBA00022786"/>
    </source>
</evidence>
<dbReference type="GO" id="GO:0008270">
    <property type="term" value="F:zinc ion binding"/>
    <property type="evidence" value="ECO:0007669"/>
    <property type="project" value="UniProtKB-KW"/>
</dbReference>
<dbReference type="SMART" id="SM00367">
    <property type="entry name" value="LRR_CC"/>
    <property type="match status" value="17"/>
</dbReference>
<reference evidence="6 7" key="1">
    <citation type="journal article" date="2014" name="Genome Biol. Evol.">
        <title>The secreted proteins of Achlya hypogyna and Thraustotheca clavata identify the ancestral oomycete secretome and reveal gene acquisitions by horizontal gene transfer.</title>
        <authorList>
            <person name="Misner I."/>
            <person name="Blouin N."/>
            <person name="Leonard G."/>
            <person name="Richards T.A."/>
            <person name="Lane C.E."/>
        </authorList>
    </citation>
    <scope>NUCLEOTIDE SEQUENCE [LARGE SCALE GENOMIC DNA]</scope>
    <source>
        <strain evidence="6 7">ATCC 48635</strain>
    </source>
</reference>
<dbReference type="Pfam" id="PF25372">
    <property type="entry name" value="DUF7885"/>
    <property type="match status" value="2"/>
</dbReference>
<dbReference type="Pfam" id="PF00612">
    <property type="entry name" value="IQ"/>
    <property type="match status" value="2"/>
</dbReference>
<accession>A0A1V9Y4X0</accession>
<dbReference type="InterPro" id="IPR032675">
    <property type="entry name" value="LRR_dom_sf"/>
</dbReference>
<dbReference type="Gene3D" id="3.80.10.10">
    <property type="entry name" value="Ribonuclease Inhibitor"/>
    <property type="match status" value="3"/>
</dbReference>
<feature type="domain" description="B box-type" evidence="5">
    <location>
        <begin position="1064"/>
        <end position="1111"/>
    </location>
</feature>
<keyword evidence="2" id="KW-0479">Metal-binding</keyword>
<evidence type="ECO:0000256" key="2">
    <source>
        <dbReference type="PROSITE-ProRule" id="PRU00024"/>
    </source>
</evidence>
<dbReference type="PROSITE" id="PS50020">
    <property type="entry name" value="WW_DOMAIN_2"/>
    <property type="match status" value="1"/>
</dbReference>